<evidence type="ECO:0000313" key="2">
    <source>
        <dbReference type="Proteomes" id="UP001632037"/>
    </source>
</evidence>
<proteinExistence type="predicted"/>
<evidence type="ECO:0000313" key="1">
    <source>
        <dbReference type="EMBL" id="KAL3662219.1"/>
    </source>
</evidence>
<reference evidence="1 2" key="1">
    <citation type="submission" date="2024-09" db="EMBL/GenBank/DDBJ databases">
        <title>Genome sequencing and assembly of Phytophthora oleae, isolate VK10A, causative agent of rot of olive drupes.</title>
        <authorList>
            <person name="Conti Taguali S."/>
            <person name="Riolo M."/>
            <person name="La Spada F."/>
            <person name="Cacciola S.O."/>
            <person name="Dionisio G."/>
        </authorList>
    </citation>
    <scope>NUCLEOTIDE SEQUENCE [LARGE SCALE GENOMIC DNA]</scope>
    <source>
        <strain evidence="1 2">VK10A</strain>
    </source>
</reference>
<comment type="caution">
    <text evidence="1">The sequence shown here is derived from an EMBL/GenBank/DDBJ whole genome shotgun (WGS) entry which is preliminary data.</text>
</comment>
<dbReference type="AlphaFoldDB" id="A0ABD3F7E7"/>
<keyword evidence="2" id="KW-1185">Reference proteome</keyword>
<dbReference type="EMBL" id="JBIMZQ010000032">
    <property type="protein sequence ID" value="KAL3662219.1"/>
    <property type="molecule type" value="Genomic_DNA"/>
</dbReference>
<gene>
    <name evidence="1" type="ORF">V7S43_012550</name>
</gene>
<protein>
    <submittedName>
        <fullName evidence="1">Uncharacterized protein</fullName>
    </submittedName>
</protein>
<sequence length="67" mass="7481">MKRDHNEHVSLEKAYTSMLAGDISSVASPVFHVRMEFFGKRNAGAENSGKLANLSTTVFVLRRIDEI</sequence>
<organism evidence="1 2">
    <name type="scientific">Phytophthora oleae</name>
    <dbReference type="NCBI Taxonomy" id="2107226"/>
    <lineage>
        <taxon>Eukaryota</taxon>
        <taxon>Sar</taxon>
        <taxon>Stramenopiles</taxon>
        <taxon>Oomycota</taxon>
        <taxon>Peronosporomycetes</taxon>
        <taxon>Peronosporales</taxon>
        <taxon>Peronosporaceae</taxon>
        <taxon>Phytophthora</taxon>
    </lineage>
</organism>
<name>A0ABD3F7E7_9STRA</name>
<dbReference type="Proteomes" id="UP001632037">
    <property type="component" value="Unassembled WGS sequence"/>
</dbReference>
<accession>A0ABD3F7E7</accession>